<evidence type="ECO:0000256" key="1">
    <source>
        <dbReference type="ARBA" id="ARBA00008615"/>
    </source>
</evidence>
<dbReference type="Proteomes" id="UP001488838">
    <property type="component" value="Unassembled WGS sequence"/>
</dbReference>
<dbReference type="PANTHER" id="PTHR16476">
    <property type="entry name" value="FAMILY WITH SEQUENCE SIMILARITY 216 MEMBER A"/>
    <property type="match status" value="1"/>
</dbReference>
<protein>
    <submittedName>
        <fullName evidence="2">Uncharacterized protein</fullName>
    </submittedName>
</protein>
<accession>A0AAW0I3Y4</accession>
<sequence>MVSTAINMAEHPALQEQVGSLGTCPGLLQLQTDLNQGQRRYFYSIMRIYDSRPQWKALQTRYIHSLGYQQQLGEFNYLPRTRPINRTFNCAGKQAALVIGTEDFLWKERLLRGSVPTPTITEISNQLLEKDLPNGSIGQRLAHEVN</sequence>
<evidence type="ECO:0000313" key="3">
    <source>
        <dbReference type="Proteomes" id="UP001488838"/>
    </source>
</evidence>
<dbReference type="AlphaFoldDB" id="A0AAW0I3Y4"/>
<proteinExistence type="inferred from homology"/>
<gene>
    <name evidence="2" type="ORF">U0070_013235</name>
</gene>
<comment type="similarity">
    <text evidence="1">Belongs to the FAM216 family.</text>
</comment>
<comment type="caution">
    <text evidence="2">The sequence shown here is derived from an EMBL/GenBank/DDBJ whole genome shotgun (WGS) entry which is preliminary data.</text>
</comment>
<dbReference type="EMBL" id="JBBHLL010000223">
    <property type="protein sequence ID" value="KAK7809049.1"/>
    <property type="molecule type" value="Genomic_DNA"/>
</dbReference>
<keyword evidence="3" id="KW-1185">Reference proteome</keyword>
<evidence type="ECO:0000313" key="2">
    <source>
        <dbReference type="EMBL" id="KAK7809049.1"/>
    </source>
</evidence>
<organism evidence="2 3">
    <name type="scientific">Myodes glareolus</name>
    <name type="common">Bank vole</name>
    <name type="synonym">Clethrionomys glareolus</name>
    <dbReference type="NCBI Taxonomy" id="447135"/>
    <lineage>
        <taxon>Eukaryota</taxon>
        <taxon>Metazoa</taxon>
        <taxon>Chordata</taxon>
        <taxon>Craniata</taxon>
        <taxon>Vertebrata</taxon>
        <taxon>Euteleostomi</taxon>
        <taxon>Mammalia</taxon>
        <taxon>Eutheria</taxon>
        <taxon>Euarchontoglires</taxon>
        <taxon>Glires</taxon>
        <taxon>Rodentia</taxon>
        <taxon>Myomorpha</taxon>
        <taxon>Muroidea</taxon>
        <taxon>Cricetidae</taxon>
        <taxon>Arvicolinae</taxon>
        <taxon>Myodes</taxon>
    </lineage>
</organism>
<reference evidence="2 3" key="1">
    <citation type="journal article" date="2023" name="bioRxiv">
        <title>Conserved and derived expression patterns and positive selection on dental genes reveal complex evolutionary context of ever-growing rodent molars.</title>
        <authorList>
            <person name="Calamari Z.T."/>
            <person name="Song A."/>
            <person name="Cohen E."/>
            <person name="Akter M."/>
            <person name="Roy R.D."/>
            <person name="Hallikas O."/>
            <person name="Christensen M.M."/>
            <person name="Li P."/>
            <person name="Marangoni P."/>
            <person name="Jernvall J."/>
            <person name="Klein O.D."/>
        </authorList>
    </citation>
    <scope>NUCLEOTIDE SEQUENCE [LARGE SCALE GENOMIC DNA]</scope>
    <source>
        <strain evidence="2">V071</strain>
    </source>
</reference>
<dbReference type="PANTHER" id="PTHR16476:SF3">
    <property type="entry name" value="PROTEIN FAM216B"/>
    <property type="match status" value="1"/>
</dbReference>
<dbReference type="Pfam" id="PF15107">
    <property type="entry name" value="FAM216B"/>
    <property type="match status" value="1"/>
</dbReference>
<name>A0AAW0I3Y4_MYOGA</name>
<dbReference type="InterPro" id="IPR029373">
    <property type="entry name" value="FAM216"/>
</dbReference>